<evidence type="ECO:0000259" key="1">
    <source>
        <dbReference type="PROSITE" id="PS50943"/>
    </source>
</evidence>
<evidence type="ECO:0000313" key="2">
    <source>
        <dbReference type="EMBL" id="CUO32127.1"/>
    </source>
</evidence>
<feature type="domain" description="HTH cro/C1-type" evidence="1">
    <location>
        <begin position="8"/>
        <end position="63"/>
    </location>
</feature>
<dbReference type="InterPro" id="IPR010982">
    <property type="entry name" value="Lambda_DNA-bd_dom_sf"/>
</dbReference>
<gene>
    <name evidence="2" type="ORF">ERS852394_01941</name>
</gene>
<dbReference type="RefSeq" id="WP_055066166.1">
    <property type="nucleotide sequence ID" value="NZ_CAXSOH010000016.1"/>
</dbReference>
<dbReference type="SUPFAM" id="SSF47413">
    <property type="entry name" value="lambda repressor-like DNA-binding domains"/>
    <property type="match status" value="1"/>
</dbReference>
<organism evidence="2 3">
    <name type="scientific">Blautia obeum</name>
    <dbReference type="NCBI Taxonomy" id="40520"/>
    <lineage>
        <taxon>Bacteria</taxon>
        <taxon>Bacillati</taxon>
        <taxon>Bacillota</taxon>
        <taxon>Clostridia</taxon>
        <taxon>Lachnospirales</taxon>
        <taxon>Lachnospiraceae</taxon>
        <taxon>Blautia</taxon>
    </lineage>
</organism>
<dbReference type="PROSITE" id="PS50943">
    <property type="entry name" value="HTH_CROC1"/>
    <property type="match status" value="1"/>
</dbReference>
<dbReference type="GO" id="GO:0003677">
    <property type="term" value="F:DNA binding"/>
    <property type="evidence" value="ECO:0007669"/>
    <property type="project" value="InterPro"/>
</dbReference>
<sequence>MSVFSDTLTRYIEHKNIKVFSLAKYCNLDRSTMYKILNGKRNPPSSEVFEKMTQFMHLTPIEYNFLKETLEITQVGPDTYYTRKSVENFICQFPDQPATDITGSSFSPDPVSEQCQTDCISLVSQQHIDYYVHQMILSESVHADGKIAMFIQPDYKFLFSLLASLHASASLKIDHIFCVGTEYAFTKDHQLINLKYLREIFPLYMAGLDYSLWYYYDRIQSHYYNFNLFPCMILTSDAAILCSSDYQNGIFIKSPDVVQLLWNQFISYKEQCSLFFRPAPLTPENHRAVIDSMFDTFYDQNDLIGIQPEPCLTPFFTGNLLHEIFNYDLPQADAILAAAEQAFQMNMVKIQNEQFLIYSTREGLLQFAKTGLTDEIPKIFYHPLTVEQRIEILNGVRQCCETGVYRFLQKPLSHLPHNLHFCIRGTMGSMVFRNNTGQIIVLNIEETCLVSIFRDYLEHMNPASYYSTEKAVELVDQIIHDLQDNRD</sequence>
<proteinExistence type="predicted"/>
<protein>
    <recommendedName>
        <fullName evidence="1">HTH cro/C1-type domain-containing protein</fullName>
    </recommendedName>
</protein>
<reference evidence="2 3" key="1">
    <citation type="submission" date="2015-09" db="EMBL/GenBank/DDBJ databases">
        <authorList>
            <consortium name="Pathogen Informatics"/>
        </authorList>
    </citation>
    <scope>NUCLEOTIDE SEQUENCE [LARGE SCALE GENOMIC DNA]</scope>
    <source>
        <strain evidence="2 3">2789STDY5608837</strain>
    </source>
</reference>
<dbReference type="CDD" id="cd00093">
    <property type="entry name" value="HTH_XRE"/>
    <property type="match status" value="1"/>
</dbReference>
<name>A0A174E3T3_9FIRM</name>
<dbReference type="AlphaFoldDB" id="A0A174E3T3"/>
<dbReference type="InterPro" id="IPR001387">
    <property type="entry name" value="Cro/C1-type_HTH"/>
</dbReference>
<evidence type="ECO:0000313" key="3">
    <source>
        <dbReference type="Proteomes" id="UP000095409"/>
    </source>
</evidence>
<dbReference type="EMBL" id="CYZD01000008">
    <property type="protein sequence ID" value="CUO32127.1"/>
    <property type="molecule type" value="Genomic_DNA"/>
</dbReference>
<dbReference type="Proteomes" id="UP000095409">
    <property type="component" value="Unassembled WGS sequence"/>
</dbReference>
<accession>A0A174E3T3</accession>